<dbReference type="SMART" id="SM00191">
    <property type="entry name" value="Int_alpha"/>
    <property type="match status" value="2"/>
</dbReference>
<evidence type="ECO:0000256" key="4">
    <source>
        <dbReference type="ARBA" id="ARBA00022729"/>
    </source>
</evidence>
<feature type="transmembrane region" description="Helical" evidence="13">
    <location>
        <begin position="705"/>
        <end position="729"/>
    </location>
</feature>
<evidence type="ECO:0000256" key="12">
    <source>
        <dbReference type="PROSITE-ProRule" id="PRU00803"/>
    </source>
</evidence>
<keyword evidence="8 13" id="KW-0401">Integrin</keyword>
<dbReference type="InterPro" id="IPR048285">
    <property type="entry name" value="Integrin_alpha_Ig-like_2"/>
</dbReference>
<dbReference type="SUPFAM" id="SSF69318">
    <property type="entry name" value="Integrin alpha N-terminal domain"/>
    <property type="match status" value="1"/>
</dbReference>
<dbReference type="GO" id="GO:0007157">
    <property type="term" value="P:heterophilic cell-cell adhesion via plasma membrane cell adhesion molecules"/>
    <property type="evidence" value="ECO:0007669"/>
    <property type="project" value="UniProtKB-ARBA"/>
</dbReference>
<evidence type="ECO:0000256" key="13">
    <source>
        <dbReference type="RuleBase" id="RU003762"/>
    </source>
</evidence>
<dbReference type="InterPro" id="IPR013517">
    <property type="entry name" value="FG-GAP"/>
</dbReference>
<comment type="subcellular location">
    <subcellularLocation>
        <location evidence="1 13">Membrane</location>
        <topology evidence="1 13">Single-pass type I membrane protein</topology>
    </subcellularLocation>
</comment>
<dbReference type="PROSITE" id="PS00242">
    <property type="entry name" value="INTEGRIN_ALPHA"/>
    <property type="match status" value="1"/>
</dbReference>
<evidence type="ECO:0000256" key="2">
    <source>
        <dbReference type="ARBA" id="ARBA00008054"/>
    </source>
</evidence>
<evidence type="ECO:0000259" key="14">
    <source>
        <dbReference type="Pfam" id="PF08441"/>
    </source>
</evidence>
<keyword evidence="10 13" id="KW-0675">Receptor</keyword>
<accession>A0A1B6CFA3</accession>
<evidence type="ECO:0000256" key="5">
    <source>
        <dbReference type="ARBA" id="ARBA00022737"/>
    </source>
</evidence>
<reference evidence="17" key="1">
    <citation type="submission" date="2015-12" db="EMBL/GenBank/DDBJ databases">
        <title>De novo transcriptome assembly of four potential Pierce s Disease insect vectors from Arizona vineyards.</title>
        <authorList>
            <person name="Tassone E.E."/>
        </authorList>
    </citation>
    <scope>NUCLEOTIDE SEQUENCE</scope>
</reference>
<keyword evidence="11" id="KW-0325">Glycoprotein</keyword>
<dbReference type="AlphaFoldDB" id="A0A1B6CFA3"/>
<dbReference type="PROSITE" id="PS51470">
    <property type="entry name" value="FG_GAP"/>
    <property type="match status" value="2"/>
</dbReference>
<keyword evidence="4" id="KW-0732">Signal</keyword>
<dbReference type="Gene3D" id="1.20.5.930">
    <property type="entry name" value="Bicelle-embedded integrin alpha(iib) transmembrane segment"/>
    <property type="match status" value="1"/>
</dbReference>
<dbReference type="PANTHER" id="PTHR23220:SF122">
    <property type="entry name" value="INTEGRIN ALPHA-PS1"/>
    <property type="match status" value="1"/>
</dbReference>
<feature type="repeat" description="FG-GAP" evidence="12">
    <location>
        <begin position="83"/>
        <end position="144"/>
    </location>
</feature>
<dbReference type="Pfam" id="PF20805">
    <property type="entry name" value="Integrin_A_Ig_2"/>
    <property type="match status" value="1"/>
</dbReference>
<feature type="repeat" description="FG-GAP" evidence="12">
    <location>
        <begin position="22"/>
        <end position="79"/>
    </location>
</feature>
<keyword evidence="9 13" id="KW-0472">Membrane</keyword>
<dbReference type="Pfam" id="PF01839">
    <property type="entry name" value="FG-GAP"/>
    <property type="match status" value="2"/>
</dbReference>
<dbReference type="GO" id="GO:0009897">
    <property type="term" value="C:external side of plasma membrane"/>
    <property type="evidence" value="ECO:0007669"/>
    <property type="project" value="TreeGrafter"/>
</dbReference>
<keyword evidence="6 13" id="KW-0130">Cell adhesion</keyword>
<dbReference type="SUPFAM" id="SSF69179">
    <property type="entry name" value="Integrin domains"/>
    <property type="match status" value="3"/>
</dbReference>
<sequence>FYFNKDAGGAVYVYINKNYCLDCSPPVKLTGKFETRFGFAISSLGDLNKDKYDDIAIGAPYEEGGRVYIYLGSKDGLILEPSQVIKAEAFDGIATLGYSLSGGIDLDENGYPDLLIGAYSSDSVVLLRSRPIVGLVTQILPEENLKNIDSTVNGCPRDQASEFTCFTFNACVTLEAVVKDFQRNSGVGGQALLYKLVADYKRKFSRVWFGPDNEARPSVMEKEIYLRPDPLTGELKYCHEHTVYIKENTKDIQSPIAFKLSYSLIQREPRQPAIGDPLPKVDEFPILNQQEADKVFSATFHKDCGSNDICESQLHIEAVLMLPTTGANKSSWELMLGQHTEVTLNATAYNFQESAYEAQLFVSHSASLSYIGLLKTKGKQLNCNPFNNTLVVCSLGNPFNRGIDANILLRFDPKELNDAESHLEFSIFANSTSHETDPEEPLRLKATVVKRAELSIKGLARPEQVFYGGQVKGESAMVYKDEIGSRILHTYQVFNQGPWKVNNLQIHVDWPFQVANNKPLGKWLLYMEEKPYIEALGGGKCTPSPGQVNPLGLVNRPGLLETPLEHLTRVPVPVPHNETWSESRIRRRRDTEMIVRAETVIDKDGRKHQLVHMDCLHGTAKCFKFTCIVNSLEKNQEATIFIRARLWNATLVSDYPKVDLVTIASRAKIHIPDSVIIHQDTSDDVAQVETVCKVDLLEQQIAEPIPLWVIIVAIVVGLLVLILLTLLLWKLGFFKRRRPDPTLSGNLEKHRVDDLNDY</sequence>
<dbReference type="Gene3D" id="2.130.10.130">
    <property type="entry name" value="Integrin alpha, N-terminal"/>
    <property type="match status" value="1"/>
</dbReference>
<dbReference type="InterPro" id="IPR013649">
    <property type="entry name" value="Integrin_alpha_Ig-like_1"/>
</dbReference>
<dbReference type="InterPro" id="IPR032695">
    <property type="entry name" value="Integrin_dom_sf"/>
</dbReference>
<dbReference type="GO" id="GO:0033627">
    <property type="term" value="P:cell adhesion mediated by integrin"/>
    <property type="evidence" value="ECO:0007669"/>
    <property type="project" value="TreeGrafter"/>
</dbReference>
<evidence type="ECO:0000256" key="6">
    <source>
        <dbReference type="ARBA" id="ARBA00022889"/>
    </source>
</evidence>
<proteinExistence type="inferred from homology"/>
<dbReference type="Gene3D" id="2.60.40.1460">
    <property type="entry name" value="Integrin domains. Chain A, domain 2"/>
    <property type="match status" value="1"/>
</dbReference>
<dbReference type="GO" id="GO:0048513">
    <property type="term" value="P:animal organ development"/>
    <property type="evidence" value="ECO:0007669"/>
    <property type="project" value="UniProtKB-ARBA"/>
</dbReference>
<evidence type="ECO:0000313" key="17">
    <source>
        <dbReference type="EMBL" id="JAS12137.1"/>
    </source>
</evidence>
<evidence type="ECO:0000256" key="7">
    <source>
        <dbReference type="ARBA" id="ARBA00022989"/>
    </source>
</evidence>
<comment type="similarity">
    <text evidence="2 13">Belongs to the integrin alpha chain family.</text>
</comment>
<dbReference type="InterPro" id="IPR028994">
    <property type="entry name" value="Integrin_alpha_N"/>
</dbReference>
<dbReference type="EMBL" id="GEDC01003464">
    <property type="protein sequence ID" value="JAS33834.1"/>
    <property type="molecule type" value="Transcribed_RNA"/>
</dbReference>
<feature type="domain" description="Integrin alpha second immunoglobulin-like" evidence="15">
    <location>
        <begin position="304"/>
        <end position="448"/>
    </location>
</feature>
<organism evidence="17">
    <name type="scientific">Clastoptera arizonana</name>
    <name type="common">Arizona spittle bug</name>
    <dbReference type="NCBI Taxonomy" id="38151"/>
    <lineage>
        <taxon>Eukaryota</taxon>
        <taxon>Metazoa</taxon>
        <taxon>Ecdysozoa</taxon>
        <taxon>Arthropoda</taxon>
        <taxon>Hexapoda</taxon>
        <taxon>Insecta</taxon>
        <taxon>Pterygota</taxon>
        <taxon>Neoptera</taxon>
        <taxon>Paraneoptera</taxon>
        <taxon>Hemiptera</taxon>
        <taxon>Auchenorrhyncha</taxon>
        <taxon>Cercopoidea</taxon>
        <taxon>Clastopteridae</taxon>
        <taxon>Clastoptera</taxon>
    </lineage>
</organism>
<dbReference type="Gene3D" id="2.60.40.1530">
    <property type="entry name" value="ntegrin, alpha v. Chain A, domain 4"/>
    <property type="match status" value="1"/>
</dbReference>
<gene>
    <name evidence="18" type="ORF">g.26845</name>
    <name evidence="17" type="ORF">g.26847</name>
</gene>
<dbReference type="EMBL" id="GEDC01025161">
    <property type="protein sequence ID" value="JAS12137.1"/>
    <property type="molecule type" value="Transcribed_RNA"/>
</dbReference>
<keyword evidence="7 13" id="KW-1133">Transmembrane helix</keyword>
<feature type="domain" description="Integrin alpha third immunoglobulin-like" evidence="16">
    <location>
        <begin position="454"/>
        <end position="690"/>
    </location>
</feature>
<keyword evidence="5" id="KW-0677">Repeat</keyword>
<dbReference type="InterPro" id="IPR048286">
    <property type="entry name" value="Integrin_alpha_Ig-like_3"/>
</dbReference>
<name>A0A1B6CFA3_9HEMI</name>
<dbReference type="Gene3D" id="2.60.40.1510">
    <property type="entry name" value="ntegrin, alpha v. Chain A, domain 3"/>
    <property type="match status" value="1"/>
</dbReference>
<dbReference type="GO" id="GO:0007160">
    <property type="term" value="P:cell-matrix adhesion"/>
    <property type="evidence" value="ECO:0007669"/>
    <property type="project" value="TreeGrafter"/>
</dbReference>
<dbReference type="InterPro" id="IPR013519">
    <property type="entry name" value="Int_alpha_beta-p"/>
</dbReference>
<dbReference type="Pfam" id="PF08441">
    <property type="entry name" value="Integrin_A_Ig_1"/>
    <property type="match status" value="1"/>
</dbReference>
<keyword evidence="3 13" id="KW-0812">Transmembrane</keyword>
<protein>
    <submittedName>
        <fullName evidence="17">Uncharacterized protein</fullName>
    </submittedName>
</protein>
<dbReference type="GO" id="GO:0008305">
    <property type="term" value="C:integrin complex"/>
    <property type="evidence" value="ECO:0007669"/>
    <property type="project" value="InterPro"/>
</dbReference>
<evidence type="ECO:0000256" key="9">
    <source>
        <dbReference type="ARBA" id="ARBA00023136"/>
    </source>
</evidence>
<dbReference type="GO" id="GO:0005178">
    <property type="term" value="F:integrin binding"/>
    <property type="evidence" value="ECO:0007669"/>
    <property type="project" value="TreeGrafter"/>
</dbReference>
<feature type="non-terminal residue" evidence="17">
    <location>
        <position position="1"/>
    </location>
</feature>
<evidence type="ECO:0000256" key="11">
    <source>
        <dbReference type="ARBA" id="ARBA00023180"/>
    </source>
</evidence>
<evidence type="ECO:0000256" key="3">
    <source>
        <dbReference type="ARBA" id="ARBA00022692"/>
    </source>
</evidence>
<dbReference type="Pfam" id="PF20806">
    <property type="entry name" value="Integrin_A_Ig_3"/>
    <property type="match status" value="1"/>
</dbReference>
<evidence type="ECO:0000256" key="8">
    <source>
        <dbReference type="ARBA" id="ARBA00023037"/>
    </source>
</evidence>
<feature type="domain" description="Integrin alpha first immunoglubulin-like" evidence="14">
    <location>
        <begin position="129"/>
        <end position="301"/>
    </location>
</feature>
<dbReference type="GO" id="GO:0007229">
    <property type="term" value="P:integrin-mediated signaling pathway"/>
    <property type="evidence" value="ECO:0007669"/>
    <property type="project" value="UniProtKB-KW"/>
</dbReference>
<dbReference type="PANTHER" id="PTHR23220">
    <property type="entry name" value="INTEGRIN ALPHA"/>
    <property type="match status" value="1"/>
</dbReference>
<dbReference type="InterPro" id="IPR018184">
    <property type="entry name" value="Integrin_alpha_C_CS"/>
</dbReference>
<evidence type="ECO:0000256" key="1">
    <source>
        <dbReference type="ARBA" id="ARBA00004479"/>
    </source>
</evidence>
<evidence type="ECO:0000259" key="15">
    <source>
        <dbReference type="Pfam" id="PF20805"/>
    </source>
</evidence>
<dbReference type="InterPro" id="IPR000413">
    <property type="entry name" value="Integrin_alpha"/>
</dbReference>
<dbReference type="PRINTS" id="PR01185">
    <property type="entry name" value="INTEGRINA"/>
</dbReference>
<evidence type="ECO:0000313" key="18">
    <source>
        <dbReference type="EMBL" id="JAS33834.1"/>
    </source>
</evidence>
<evidence type="ECO:0000256" key="10">
    <source>
        <dbReference type="ARBA" id="ARBA00023170"/>
    </source>
</evidence>
<evidence type="ECO:0000259" key="16">
    <source>
        <dbReference type="Pfam" id="PF20806"/>
    </source>
</evidence>